<dbReference type="GeneID" id="110980905"/>
<gene>
    <name evidence="3" type="primary">LOC110980905</name>
</gene>
<evidence type="ECO:0000256" key="1">
    <source>
        <dbReference type="SAM" id="MobiDB-lite"/>
    </source>
</evidence>
<dbReference type="AlphaFoldDB" id="A0A8B7YLX4"/>
<feature type="region of interest" description="Disordered" evidence="1">
    <location>
        <begin position="253"/>
        <end position="341"/>
    </location>
</feature>
<feature type="compositionally biased region" description="Basic and acidic residues" evidence="1">
    <location>
        <begin position="213"/>
        <end position="228"/>
    </location>
</feature>
<feature type="region of interest" description="Disordered" evidence="1">
    <location>
        <begin position="362"/>
        <end position="419"/>
    </location>
</feature>
<dbReference type="OMA" id="VEAFIWR"/>
<feature type="compositionally biased region" description="Low complexity" evidence="1">
    <location>
        <begin position="109"/>
        <end position="122"/>
    </location>
</feature>
<organism evidence="2 3">
    <name type="scientific">Acanthaster planci</name>
    <name type="common">Crown-of-thorns starfish</name>
    <dbReference type="NCBI Taxonomy" id="133434"/>
    <lineage>
        <taxon>Eukaryota</taxon>
        <taxon>Metazoa</taxon>
        <taxon>Echinodermata</taxon>
        <taxon>Eleutherozoa</taxon>
        <taxon>Asterozoa</taxon>
        <taxon>Asteroidea</taxon>
        <taxon>Valvatacea</taxon>
        <taxon>Valvatida</taxon>
        <taxon>Acanthasteridae</taxon>
        <taxon>Acanthaster</taxon>
    </lineage>
</organism>
<keyword evidence="2" id="KW-1185">Reference proteome</keyword>
<reference evidence="3" key="1">
    <citation type="submission" date="2025-08" db="UniProtKB">
        <authorList>
            <consortium name="RefSeq"/>
        </authorList>
    </citation>
    <scope>IDENTIFICATION</scope>
</reference>
<evidence type="ECO:0000313" key="3">
    <source>
        <dbReference type="RefSeq" id="XP_022093657.1"/>
    </source>
</evidence>
<feature type="compositionally biased region" description="Polar residues" evidence="1">
    <location>
        <begin position="284"/>
        <end position="297"/>
    </location>
</feature>
<feature type="region of interest" description="Disordered" evidence="1">
    <location>
        <begin position="158"/>
        <end position="229"/>
    </location>
</feature>
<dbReference type="Proteomes" id="UP000694845">
    <property type="component" value="Unplaced"/>
</dbReference>
<dbReference type="KEGG" id="aplc:110980905"/>
<feature type="region of interest" description="Disordered" evidence="1">
    <location>
        <begin position="90"/>
        <end position="123"/>
    </location>
</feature>
<dbReference type="OrthoDB" id="10460044at2759"/>
<name>A0A8B7YLX4_ACAPL</name>
<dbReference type="RefSeq" id="XP_022093657.1">
    <property type="nucleotide sequence ID" value="XM_022237965.1"/>
</dbReference>
<feature type="compositionally biased region" description="Acidic residues" evidence="1">
    <location>
        <begin position="161"/>
        <end position="175"/>
    </location>
</feature>
<proteinExistence type="predicted"/>
<feature type="compositionally biased region" description="Polar residues" evidence="1">
    <location>
        <begin position="92"/>
        <end position="102"/>
    </location>
</feature>
<protein>
    <submittedName>
        <fullName evidence="3">Uncharacterized protein LOC110980905</fullName>
    </submittedName>
</protein>
<sequence length="481" mass="53692">MTTYYNNPPAGTSAYVGGSFSRGWTGDSRGEVEAFIWRCRQDNDGNFWYKNDNNREMDSASVTMFLNMLTDVNTRCRVMEEQLTDLQKHAQRVTSQLDSMVSQPAKRASSSSNSSSGSTSVSTADTLKAIRKLQWKIFDLQRENEALRAVLEMQRAKEQSAEAEVDEPPQLEDTETSPKSAKKPAWAQPGIMIKTPQNTPVPAMVRNRGTHSQQEHVPSETAHARPSDTRIVLLTNSEDGLTSTEDHQQECCECPQEGGRCQPGNSVHHSEGGGSSELTKDYQNEASGSSHEFSQPLETKDTGQRSGYQKQLKTDSTKESSSTPSRYPYTRWVSSKRKKTQLGVPLGRQTWCWTSHHPRLFPQVSTTPSARTETCLAPEPRYQSTPRNSCSVNSKDAGQNVGQPEKPAGTSETSANHCQWHNPREEGFSDYDRHPCAEQLTDVKLEDFTLYASPEDIQLVQGTLELLNSINNLEYRKDGEA</sequence>
<evidence type="ECO:0000313" key="2">
    <source>
        <dbReference type="Proteomes" id="UP000694845"/>
    </source>
</evidence>
<feature type="compositionally biased region" description="Polar residues" evidence="1">
    <location>
        <begin position="363"/>
        <end position="372"/>
    </location>
</feature>
<feature type="compositionally biased region" description="Polar residues" evidence="1">
    <location>
        <begin position="382"/>
        <end position="402"/>
    </location>
</feature>
<accession>A0A8B7YLX4</accession>
<feature type="compositionally biased region" description="Polar residues" evidence="1">
    <location>
        <begin position="410"/>
        <end position="419"/>
    </location>
</feature>